<sequence length="882" mass="97538">MKLLNKLTLKNLRLNKVRTIVTIVGIMLSAALITVVSGMALSGRQTMIDAQKTWSGDYDVSLDIIDTAKIDEIRQNRNVENAFYKERLGYARTKNADGEICDYSVLAMSENTYGNCFKIDLIKGKFPTNSGEAVVTKAFKTQNGKDVKIGDKITLDVGVLTDKDSNVLDEEGIHNLLQKDFNKCSIIDTVKRTYTVTGIIERPKTSELYDPSNLSMIYTVSDEKAPVEAIRTKHMNKLYIAYTPQSESNYFQNTADILGFKADDMSNVISDEISPEDQQTSGINAYEFNSILLSMKGYGSNDATNTVIFSLAVIIIIIVMLASVFVIRNSFAISITEKTSMYGMLASVGATKRQIRRNVLFEGFILGLIGIPLGILLGLGVNAILITILNSVLGDMLNGAKFVFVTPTIPIICAIVLSAVTIFCSSFFIALRASRIPPLVAIRGNKDIKVKNNKPYRTSKLTKKLFGVGGEIASKSLKRSRKKYRTTVISIVVSVAMFIAVSAFMDYGMTYTEHYYGKTDYSYMVSGIDTKQAQTIEKMPEIENYLTFGMQYGCVSADVPVNECGENFLYDNADGTKSFSVEFLEFEHDTFVQICRELKLDYNKVKGGVLAYSKVTPDYDEDSRSYDEPVPLYGKDAPTKFIVYGNDEEGNALKTGELKVSSVFDEIPKSADSVIGEGTIFGQGLIIGEQGVISSQVGKDGCSVTLYANTSDHTSLTNRIESMEGADDSIYIVDYEENVRQFNAVMLIVGIFVYGFIGVISLIGMTNIFNTISTNMQLRSKEFASLKSIGMTKKEFNRMIRLESLMYGIKSLIIGIPLGVLGVFAIFSAFSIGSVPMSFVFPWKAILISIAAVFIVVWLIMKYSISKVNKQNIIETIRNDNI</sequence>
<dbReference type="GO" id="GO:0022857">
    <property type="term" value="F:transmembrane transporter activity"/>
    <property type="evidence" value="ECO:0007669"/>
    <property type="project" value="TreeGrafter"/>
</dbReference>
<dbReference type="RefSeq" id="WP_101028381.1">
    <property type="nucleotide sequence ID" value="NZ_CABMMZ010000023.1"/>
</dbReference>
<evidence type="ECO:0000256" key="3">
    <source>
        <dbReference type="ARBA" id="ARBA00022692"/>
    </source>
</evidence>
<dbReference type="GO" id="GO:0005886">
    <property type="term" value="C:plasma membrane"/>
    <property type="evidence" value="ECO:0007669"/>
    <property type="project" value="UniProtKB-SubCell"/>
</dbReference>
<keyword evidence="4 7" id="KW-1133">Transmembrane helix</keyword>
<comment type="caution">
    <text evidence="9">The sequence shown here is derived from an EMBL/GenBank/DDBJ whole genome shotgun (WGS) entry which is preliminary data.</text>
</comment>
<keyword evidence="10" id="KW-1185">Reference proteome</keyword>
<evidence type="ECO:0000256" key="6">
    <source>
        <dbReference type="ARBA" id="ARBA00038076"/>
    </source>
</evidence>
<feature type="transmembrane region" description="Helical" evidence="7">
    <location>
        <begin position="409"/>
        <end position="431"/>
    </location>
</feature>
<dbReference type="GO" id="GO:0005524">
    <property type="term" value="F:ATP binding"/>
    <property type="evidence" value="ECO:0007669"/>
    <property type="project" value="InterPro"/>
</dbReference>
<feature type="transmembrane region" description="Helical" evidence="7">
    <location>
        <begin position="307"/>
        <end position="327"/>
    </location>
</feature>
<evidence type="ECO:0000256" key="2">
    <source>
        <dbReference type="ARBA" id="ARBA00022475"/>
    </source>
</evidence>
<dbReference type="InterPro" id="IPR036640">
    <property type="entry name" value="ABC1_TM_sf"/>
</dbReference>
<feature type="transmembrane region" description="Helical" evidence="7">
    <location>
        <begin position="484"/>
        <end position="505"/>
    </location>
</feature>
<dbReference type="AlphaFoldDB" id="A0A2N0V048"/>
<dbReference type="InterPro" id="IPR003838">
    <property type="entry name" value="ABC3_permease_C"/>
</dbReference>
<dbReference type="Proteomes" id="UP000233425">
    <property type="component" value="Unassembled WGS sequence"/>
</dbReference>
<name>A0A2N0V048_9FIRM</name>
<keyword evidence="5 7" id="KW-0472">Membrane</keyword>
<evidence type="ECO:0000313" key="9">
    <source>
        <dbReference type="EMBL" id="PKD32591.1"/>
    </source>
</evidence>
<organism evidence="9 10">
    <name type="scientific">Ruminococcus bromii</name>
    <dbReference type="NCBI Taxonomy" id="40518"/>
    <lineage>
        <taxon>Bacteria</taxon>
        <taxon>Bacillati</taxon>
        <taxon>Bacillota</taxon>
        <taxon>Clostridia</taxon>
        <taxon>Eubacteriales</taxon>
        <taxon>Oscillospiraceae</taxon>
        <taxon>Ruminococcus</taxon>
    </lineage>
</organism>
<feature type="domain" description="ABC3 transporter permease C-terminal" evidence="8">
    <location>
        <begin position="314"/>
        <end position="438"/>
    </location>
</feature>
<feature type="transmembrane region" description="Helical" evidence="7">
    <location>
        <begin position="807"/>
        <end position="829"/>
    </location>
</feature>
<dbReference type="InterPro" id="IPR050250">
    <property type="entry name" value="Macrolide_Exporter_MacB"/>
</dbReference>
<evidence type="ECO:0000256" key="5">
    <source>
        <dbReference type="ARBA" id="ARBA00023136"/>
    </source>
</evidence>
<dbReference type="PANTHER" id="PTHR30572:SF4">
    <property type="entry name" value="ABC TRANSPORTER PERMEASE YTRF"/>
    <property type="match status" value="1"/>
</dbReference>
<protein>
    <submittedName>
        <fullName evidence="9">ABC transporter permease YtrF</fullName>
    </submittedName>
</protein>
<comment type="subcellular location">
    <subcellularLocation>
        <location evidence="1">Cell membrane</location>
        <topology evidence="1">Multi-pass membrane protein</topology>
    </subcellularLocation>
</comment>
<evidence type="ECO:0000256" key="4">
    <source>
        <dbReference type="ARBA" id="ARBA00022989"/>
    </source>
</evidence>
<keyword evidence="2" id="KW-1003">Cell membrane</keyword>
<accession>A0A2N0V048</accession>
<evidence type="ECO:0000256" key="1">
    <source>
        <dbReference type="ARBA" id="ARBA00004651"/>
    </source>
</evidence>
<feature type="transmembrane region" description="Helical" evidence="7">
    <location>
        <begin position="744"/>
        <end position="769"/>
    </location>
</feature>
<feature type="domain" description="ABC3 transporter permease C-terminal" evidence="8">
    <location>
        <begin position="756"/>
        <end position="873"/>
    </location>
</feature>
<evidence type="ECO:0000313" key="10">
    <source>
        <dbReference type="Proteomes" id="UP000233425"/>
    </source>
</evidence>
<feature type="transmembrane region" description="Helical" evidence="7">
    <location>
        <begin position="20"/>
        <end position="41"/>
    </location>
</feature>
<dbReference type="PANTHER" id="PTHR30572">
    <property type="entry name" value="MEMBRANE COMPONENT OF TRANSPORTER-RELATED"/>
    <property type="match status" value="1"/>
</dbReference>
<gene>
    <name evidence="9" type="primary">ytrF_1</name>
    <name evidence="9" type="ORF">RBATCC27255_00247</name>
</gene>
<comment type="similarity">
    <text evidence="6">Belongs to the ABC-4 integral membrane protein family.</text>
</comment>
<proteinExistence type="inferred from homology"/>
<dbReference type="Pfam" id="PF02687">
    <property type="entry name" value="FtsX"/>
    <property type="match status" value="2"/>
</dbReference>
<dbReference type="EMBL" id="NNSR01000023">
    <property type="protein sequence ID" value="PKD32591.1"/>
    <property type="molecule type" value="Genomic_DNA"/>
</dbReference>
<dbReference type="SUPFAM" id="SSF90123">
    <property type="entry name" value="ABC transporter transmembrane region"/>
    <property type="match status" value="1"/>
</dbReference>
<evidence type="ECO:0000259" key="8">
    <source>
        <dbReference type="Pfam" id="PF02687"/>
    </source>
</evidence>
<reference evidence="9" key="1">
    <citation type="journal article" date="2018" name="Environ. Microbiol.">
        <title>Sporulation capability and amylosome conservation among diverse human colonic and rumen isolates of the keystone starch-degrader Ruminococcus bromii.</title>
        <authorList>
            <person name="Mukhopadhya I."/>
            <person name="Morais S."/>
            <person name="Laverde-Gomez J."/>
            <person name="Sheridan P.O."/>
            <person name="Walker A.W."/>
            <person name="Kelly W."/>
            <person name="Klieve A.V."/>
            <person name="Ouwerkerk D."/>
            <person name="Duncan S.H."/>
            <person name="Louis P."/>
            <person name="Koropatkin N."/>
            <person name="Cockburn D."/>
            <person name="Kibler R."/>
            <person name="Cooper P.J."/>
            <person name="Sandoval C."/>
            <person name="Crost E."/>
            <person name="Juge N."/>
            <person name="Bayer E.A."/>
            <person name="Flint H.J."/>
        </authorList>
    </citation>
    <scope>NUCLEOTIDE SEQUENCE [LARGE SCALE GENOMIC DNA]</scope>
    <source>
        <strain evidence="9">ATCC 27255</strain>
    </source>
</reference>
<feature type="transmembrane region" description="Helical" evidence="7">
    <location>
        <begin position="841"/>
        <end position="861"/>
    </location>
</feature>
<keyword evidence="3 7" id="KW-0812">Transmembrane</keyword>
<evidence type="ECO:0000256" key="7">
    <source>
        <dbReference type="SAM" id="Phobius"/>
    </source>
</evidence>
<feature type="transmembrane region" description="Helical" evidence="7">
    <location>
        <begin position="363"/>
        <end position="389"/>
    </location>
</feature>